<keyword evidence="1" id="KW-0732">Signal</keyword>
<gene>
    <name evidence="3" type="ORF">PCAR9_B0642</name>
    <name evidence="2" type="ORF">PCARR_b0757</name>
</gene>
<evidence type="ECO:0000313" key="4">
    <source>
        <dbReference type="Proteomes" id="UP000238288"/>
    </source>
</evidence>
<dbReference type="Proteomes" id="UP000615003">
    <property type="component" value="Unassembled WGS sequence"/>
</dbReference>
<protein>
    <submittedName>
        <fullName evidence="3">Uncharacterized protein</fullName>
    </submittedName>
</protein>
<evidence type="ECO:0000256" key="1">
    <source>
        <dbReference type="SAM" id="SignalP"/>
    </source>
</evidence>
<dbReference type="EMBL" id="LT965929">
    <property type="protein sequence ID" value="SOU43109.1"/>
    <property type="molecule type" value="Genomic_DNA"/>
</dbReference>
<reference evidence="2 5" key="1">
    <citation type="submission" date="2015-06" db="EMBL/GenBank/DDBJ databases">
        <title>Genome sequence of Pseudoalteromonas carrageenovora.</title>
        <authorList>
            <person name="Xie B.-B."/>
            <person name="Rong J.-C."/>
            <person name="Qin Q.-L."/>
            <person name="Zhang Y.-Z."/>
        </authorList>
    </citation>
    <scope>NUCLEOTIDE SEQUENCE [LARGE SCALE GENOMIC DNA]</scope>
    <source>
        <strain evidence="2 5">IAM 12662</strain>
    </source>
</reference>
<reference evidence="3 4" key="2">
    <citation type="submission" date="2017-11" db="EMBL/GenBank/DDBJ databases">
        <authorList>
            <person name="Han C.G."/>
        </authorList>
    </citation>
    <scope>NUCLEOTIDE SEQUENCE [LARGE SCALE GENOMIC DNA]</scope>
    <source>
        <strain evidence="4">ATCC 43555</strain>
        <strain evidence="3">ATCC43555</strain>
    </source>
</reference>
<sequence length="189" mass="21586">MHQHVMVYFIKELSHLVLLLSSTFTAGSFANVCSSDELIQINNYIYDVKNLSKSYHSADRIDEYHDYLTAMERYKKSIPEWNDKQALINAFSSSLILYPAFYQVSSVTHVKMQRTENQTSLTLKINRNEAKGVDSLSVSFNPTNNKIIGALFYSDEKFESGDICKKEMGLEYIQANKQMQPTPNNGSTD</sequence>
<feature type="signal peptide" evidence="1">
    <location>
        <begin position="1"/>
        <end position="30"/>
    </location>
</feature>
<dbReference type="Proteomes" id="UP000238288">
    <property type="component" value="Chromosome PCAR9b"/>
</dbReference>
<feature type="chain" id="PRO_5014361041" evidence="1">
    <location>
        <begin position="31"/>
        <end position="189"/>
    </location>
</feature>
<evidence type="ECO:0000313" key="2">
    <source>
        <dbReference type="EMBL" id="MBE0384731.1"/>
    </source>
</evidence>
<dbReference type="RefSeq" id="WP_227006961.1">
    <property type="nucleotide sequence ID" value="NZ_AQGW01000025.1"/>
</dbReference>
<organism evidence="3 4">
    <name type="scientific">Pseudoalteromonas carrageenovora IAM 12662</name>
    <dbReference type="NCBI Taxonomy" id="1314868"/>
    <lineage>
        <taxon>Bacteria</taxon>
        <taxon>Pseudomonadati</taxon>
        <taxon>Pseudomonadota</taxon>
        <taxon>Gammaproteobacteria</taxon>
        <taxon>Alteromonadales</taxon>
        <taxon>Pseudoalteromonadaceae</taxon>
        <taxon>Pseudoalteromonas</taxon>
    </lineage>
</organism>
<name>A0A2K4XFL5_PSEVC</name>
<evidence type="ECO:0000313" key="5">
    <source>
        <dbReference type="Proteomes" id="UP000615003"/>
    </source>
</evidence>
<accession>A0A2K4XFL5</accession>
<dbReference type="GeneID" id="93665811"/>
<proteinExistence type="predicted"/>
<evidence type="ECO:0000313" key="3">
    <source>
        <dbReference type="EMBL" id="SOU43109.1"/>
    </source>
</evidence>
<dbReference type="EMBL" id="AQGW01000025">
    <property type="protein sequence ID" value="MBE0384731.1"/>
    <property type="molecule type" value="Genomic_DNA"/>
</dbReference>
<dbReference type="AlphaFoldDB" id="A0A2K4XFL5"/>
<keyword evidence="5" id="KW-1185">Reference proteome</keyword>